<dbReference type="EMBL" id="AGNL01037711">
    <property type="protein sequence ID" value="EJK53482.1"/>
    <property type="molecule type" value="Genomic_DNA"/>
</dbReference>
<dbReference type="PANTHER" id="PTHR43628">
    <property type="entry name" value="ACTIVATOR OF C KINASE PROTEIN 1-RELATED"/>
    <property type="match status" value="1"/>
</dbReference>
<organism evidence="2 3">
    <name type="scientific">Thalassiosira oceanica</name>
    <name type="common">Marine diatom</name>
    <dbReference type="NCBI Taxonomy" id="159749"/>
    <lineage>
        <taxon>Eukaryota</taxon>
        <taxon>Sar</taxon>
        <taxon>Stramenopiles</taxon>
        <taxon>Ochrophyta</taxon>
        <taxon>Bacillariophyta</taxon>
        <taxon>Coscinodiscophyceae</taxon>
        <taxon>Thalassiosirophycidae</taxon>
        <taxon>Thalassiosirales</taxon>
        <taxon>Thalassiosiraceae</taxon>
        <taxon>Thalassiosira</taxon>
    </lineage>
</organism>
<feature type="region of interest" description="Disordered" evidence="1">
    <location>
        <begin position="1"/>
        <end position="61"/>
    </location>
</feature>
<dbReference type="eggNOG" id="ENOG502SDB9">
    <property type="taxonomic scope" value="Eukaryota"/>
</dbReference>
<keyword evidence="3" id="KW-1185">Reference proteome</keyword>
<dbReference type="OrthoDB" id="5986190at2759"/>
<dbReference type="InterPro" id="IPR011990">
    <property type="entry name" value="TPR-like_helical_dom_sf"/>
</dbReference>
<sequence>MSRIPSNFGTITFKPEEEEEEEEEGVRVTRANVADAALADSHRTQRELPDGRRDPSSTAGRTGQLIRVDIIPCPTWLPPIWQIGTLEILNRGDAVAINNLAEQHYHGNLGLAKDLPRSIELWAEAAELGLLHAHYKVGLACYYGQGVDEDKPRGVHHWQQAAMKGHALSRRMLGDVEYDNGNYQIALQHYILSAKMGYEMSLNSIKEMFKEGHATKAQYAEALLGYRDAVEEMKSPQREEAKRIAN</sequence>
<name>K0S3L0_THAOC</name>
<dbReference type="InterPro" id="IPR052945">
    <property type="entry name" value="Mitotic_Regulator"/>
</dbReference>
<evidence type="ECO:0000256" key="1">
    <source>
        <dbReference type="SAM" id="MobiDB-lite"/>
    </source>
</evidence>
<evidence type="ECO:0000313" key="2">
    <source>
        <dbReference type="EMBL" id="EJK53482.1"/>
    </source>
</evidence>
<dbReference type="Gene3D" id="1.25.40.10">
    <property type="entry name" value="Tetratricopeptide repeat domain"/>
    <property type="match status" value="1"/>
</dbReference>
<gene>
    <name evidence="2" type="ORF">THAOC_27082</name>
</gene>
<dbReference type="AlphaFoldDB" id="K0S3L0"/>
<evidence type="ECO:0000313" key="3">
    <source>
        <dbReference type="Proteomes" id="UP000266841"/>
    </source>
</evidence>
<dbReference type="Proteomes" id="UP000266841">
    <property type="component" value="Unassembled WGS sequence"/>
</dbReference>
<dbReference type="PANTHER" id="PTHR43628:SF1">
    <property type="entry name" value="CHITIN SYNTHASE REGULATORY FACTOR 2-RELATED"/>
    <property type="match status" value="1"/>
</dbReference>
<reference evidence="2 3" key="1">
    <citation type="journal article" date="2012" name="Genome Biol.">
        <title>Genome and low-iron response of an oceanic diatom adapted to chronic iron limitation.</title>
        <authorList>
            <person name="Lommer M."/>
            <person name="Specht M."/>
            <person name="Roy A.S."/>
            <person name="Kraemer L."/>
            <person name="Andreson R."/>
            <person name="Gutowska M.A."/>
            <person name="Wolf J."/>
            <person name="Bergner S.V."/>
            <person name="Schilhabel M.B."/>
            <person name="Klostermeier U.C."/>
            <person name="Beiko R.G."/>
            <person name="Rosenstiel P."/>
            <person name="Hippler M."/>
            <person name="Laroche J."/>
        </authorList>
    </citation>
    <scope>NUCLEOTIDE SEQUENCE [LARGE SCALE GENOMIC DNA]</scope>
    <source>
        <strain evidence="2 3">CCMP1005</strain>
    </source>
</reference>
<accession>K0S3L0</accession>
<feature type="compositionally biased region" description="Polar residues" evidence="1">
    <location>
        <begin position="1"/>
        <end position="10"/>
    </location>
</feature>
<protein>
    <submittedName>
        <fullName evidence="2">Uncharacterized protein</fullName>
    </submittedName>
</protein>
<dbReference type="SUPFAM" id="SSF81901">
    <property type="entry name" value="HCP-like"/>
    <property type="match status" value="1"/>
</dbReference>
<proteinExistence type="predicted"/>
<dbReference type="SMART" id="SM00671">
    <property type="entry name" value="SEL1"/>
    <property type="match status" value="3"/>
</dbReference>
<dbReference type="Pfam" id="PF08238">
    <property type="entry name" value="Sel1"/>
    <property type="match status" value="3"/>
</dbReference>
<feature type="compositionally biased region" description="Basic and acidic residues" evidence="1">
    <location>
        <begin position="40"/>
        <end position="55"/>
    </location>
</feature>
<dbReference type="InterPro" id="IPR006597">
    <property type="entry name" value="Sel1-like"/>
</dbReference>
<comment type="caution">
    <text evidence="2">The sequence shown here is derived from an EMBL/GenBank/DDBJ whole genome shotgun (WGS) entry which is preliminary data.</text>
</comment>